<feature type="domain" description="RING-type" evidence="2">
    <location>
        <begin position="107"/>
        <end position="141"/>
    </location>
</feature>
<dbReference type="Gene3D" id="3.30.40.10">
    <property type="entry name" value="Zinc/RING finger domain, C3HC4 (zinc finger)"/>
    <property type="match status" value="1"/>
</dbReference>
<proteinExistence type="predicted"/>
<evidence type="ECO:0000313" key="4">
    <source>
        <dbReference type="Proteomes" id="UP001141552"/>
    </source>
</evidence>
<evidence type="ECO:0000259" key="2">
    <source>
        <dbReference type="Pfam" id="PF13639"/>
    </source>
</evidence>
<feature type="transmembrane region" description="Helical" evidence="1">
    <location>
        <begin position="28"/>
        <end position="49"/>
    </location>
</feature>
<name>A0A9Q0GFI5_9ROSI</name>
<reference evidence="3" key="2">
    <citation type="journal article" date="2023" name="Plants (Basel)">
        <title>Annotation of the Turnera subulata (Passifloraceae) Draft Genome Reveals the S-Locus Evolved after the Divergence of Turneroideae from Passifloroideae in a Stepwise Manner.</title>
        <authorList>
            <person name="Henning P.M."/>
            <person name="Roalson E.H."/>
            <person name="Mir W."/>
            <person name="McCubbin A.G."/>
            <person name="Shore J.S."/>
        </authorList>
    </citation>
    <scope>NUCLEOTIDE SEQUENCE</scope>
    <source>
        <strain evidence="3">F60SS</strain>
    </source>
</reference>
<dbReference type="Proteomes" id="UP001141552">
    <property type="component" value="Unassembled WGS sequence"/>
</dbReference>
<keyword evidence="4" id="KW-1185">Reference proteome</keyword>
<dbReference type="SUPFAM" id="SSF57850">
    <property type="entry name" value="RING/U-box"/>
    <property type="match status" value="1"/>
</dbReference>
<organism evidence="3 4">
    <name type="scientific">Turnera subulata</name>
    <dbReference type="NCBI Taxonomy" id="218843"/>
    <lineage>
        <taxon>Eukaryota</taxon>
        <taxon>Viridiplantae</taxon>
        <taxon>Streptophyta</taxon>
        <taxon>Embryophyta</taxon>
        <taxon>Tracheophyta</taxon>
        <taxon>Spermatophyta</taxon>
        <taxon>Magnoliopsida</taxon>
        <taxon>eudicotyledons</taxon>
        <taxon>Gunneridae</taxon>
        <taxon>Pentapetalae</taxon>
        <taxon>rosids</taxon>
        <taxon>fabids</taxon>
        <taxon>Malpighiales</taxon>
        <taxon>Passifloraceae</taxon>
        <taxon>Turnera</taxon>
    </lineage>
</organism>
<reference evidence="3" key="1">
    <citation type="submission" date="2022-02" db="EMBL/GenBank/DDBJ databases">
        <authorList>
            <person name="Henning P.M."/>
            <person name="McCubbin A.G."/>
            <person name="Shore J.S."/>
        </authorList>
    </citation>
    <scope>NUCLEOTIDE SEQUENCE</scope>
    <source>
        <strain evidence="3">F60SS</strain>
        <tissue evidence="3">Leaves</tissue>
    </source>
</reference>
<evidence type="ECO:0000313" key="3">
    <source>
        <dbReference type="EMBL" id="KAJ4847897.1"/>
    </source>
</evidence>
<dbReference type="EMBL" id="JAKUCV010001062">
    <property type="protein sequence ID" value="KAJ4847897.1"/>
    <property type="molecule type" value="Genomic_DNA"/>
</dbReference>
<keyword evidence="1" id="KW-1133">Transmembrane helix</keyword>
<keyword evidence="1" id="KW-0812">Transmembrane</keyword>
<dbReference type="OrthoDB" id="1886559at2759"/>
<sequence>MMPSLPPLAPQADPEYLVPVVARLLPVWFPWAFGVGFLLLLAISIFMIVRSELRRLRAREYARLQPTEIEMQTFTVSEVVPVSVIEYRFPRITFTAETCQDIPFGQDKCAWCVYEFADGDSLTELPQCRHVFHTHCVAKLMSRIDRFGSSVSDGGLGSERIDEGPAQAVRLTALQLSTDHSTSIEENYKPSRQLPGELYRRVRTRRLVEFLGHIDDTYEGFNCGGYVAYGS</sequence>
<dbReference type="Pfam" id="PF13639">
    <property type="entry name" value="zf-RING_2"/>
    <property type="match status" value="1"/>
</dbReference>
<comment type="caution">
    <text evidence="3">The sequence shown here is derived from an EMBL/GenBank/DDBJ whole genome shotgun (WGS) entry which is preliminary data.</text>
</comment>
<dbReference type="InterPro" id="IPR001841">
    <property type="entry name" value="Znf_RING"/>
</dbReference>
<dbReference type="InterPro" id="IPR013083">
    <property type="entry name" value="Znf_RING/FYVE/PHD"/>
</dbReference>
<evidence type="ECO:0000256" key="1">
    <source>
        <dbReference type="SAM" id="Phobius"/>
    </source>
</evidence>
<accession>A0A9Q0GFI5</accession>
<keyword evidence="1" id="KW-0472">Membrane</keyword>
<gene>
    <name evidence="3" type="ORF">Tsubulata_022274</name>
</gene>
<dbReference type="AlphaFoldDB" id="A0A9Q0GFI5"/>
<protein>
    <recommendedName>
        <fullName evidence="2">RING-type domain-containing protein</fullName>
    </recommendedName>
</protein>